<evidence type="ECO:0000256" key="19">
    <source>
        <dbReference type="ARBA" id="ARBA00032409"/>
    </source>
</evidence>
<organism evidence="24 25">
    <name type="scientific">Microbacterium foliorum</name>
    <dbReference type="NCBI Taxonomy" id="104336"/>
    <lineage>
        <taxon>Bacteria</taxon>
        <taxon>Bacillati</taxon>
        <taxon>Actinomycetota</taxon>
        <taxon>Actinomycetes</taxon>
        <taxon>Micrococcales</taxon>
        <taxon>Microbacteriaceae</taxon>
        <taxon>Microbacterium</taxon>
    </lineage>
</organism>
<dbReference type="GO" id="GO:0051537">
    <property type="term" value="F:2 iron, 2 sulfur cluster binding"/>
    <property type="evidence" value="ECO:0007669"/>
    <property type="project" value="UniProtKB-KW"/>
</dbReference>
<dbReference type="Pfam" id="PF00355">
    <property type="entry name" value="Rieske"/>
    <property type="match status" value="1"/>
</dbReference>
<evidence type="ECO:0000256" key="16">
    <source>
        <dbReference type="ARBA" id="ARBA00023136"/>
    </source>
</evidence>
<keyword evidence="11" id="KW-0249">Electron transport</keyword>
<dbReference type="KEGG" id="mfol:DXT68_10390"/>
<comment type="subcellular location">
    <subcellularLocation>
        <location evidence="2">Cell membrane</location>
        <topology evidence="2">Multi-pass membrane protein</topology>
    </subcellularLocation>
</comment>
<feature type="transmembrane region" description="Helical" evidence="22">
    <location>
        <begin position="55"/>
        <end position="76"/>
    </location>
</feature>
<evidence type="ECO:0000256" key="18">
    <source>
        <dbReference type="ARBA" id="ARBA00029586"/>
    </source>
</evidence>
<comment type="cofactor">
    <cofactor evidence="20">
        <name>[2Fe-2S] cluster</name>
        <dbReference type="ChEBI" id="CHEBI:190135"/>
    </cofactor>
</comment>
<dbReference type="PRINTS" id="PR00162">
    <property type="entry name" value="RIESKE"/>
</dbReference>
<evidence type="ECO:0000256" key="10">
    <source>
        <dbReference type="ARBA" id="ARBA00022723"/>
    </source>
</evidence>
<name>A0A0F0KQF6_9MICO</name>
<dbReference type="Proteomes" id="UP000033572">
    <property type="component" value="Unassembled WGS sequence"/>
</dbReference>
<dbReference type="GO" id="GO:0005886">
    <property type="term" value="C:plasma membrane"/>
    <property type="evidence" value="ECO:0007669"/>
    <property type="project" value="UniProtKB-SubCell"/>
</dbReference>
<dbReference type="GO" id="GO:0016705">
    <property type="term" value="F:oxidoreductase activity, acting on paired donors, with incorporation or reduction of molecular oxygen"/>
    <property type="evidence" value="ECO:0007669"/>
    <property type="project" value="UniProtKB-ARBA"/>
</dbReference>
<dbReference type="Pfam" id="PF19297">
    <property type="entry name" value="QcrA_N"/>
    <property type="match status" value="1"/>
</dbReference>
<evidence type="ECO:0000313" key="25">
    <source>
        <dbReference type="Proteomes" id="UP000033572"/>
    </source>
</evidence>
<dbReference type="InterPro" id="IPR036922">
    <property type="entry name" value="Rieske_2Fe-2S_sf"/>
</dbReference>
<comment type="similarity">
    <text evidence="3">Belongs to the Rieske iron-sulfur protein family.</text>
</comment>
<evidence type="ECO:0000256" key="15">
    <source>
        <dbReference type="ARBA" id="ARBA00023014"/>
    </source>
</evidence>
<feature type="transmembrane region" description="Helical" evidence="22">
    <location>
        <begin position="91"/>
        <end position="111"/>
    </location>
</feature>
<dbReference type="AlphaFoldDB" id="A0A0F0KQF6"/>
<feature type="transmembrane region" description="Helical" evidence="22">
    <location>
        <begin position="161"/>
        <end position="180"/>
    </location>
</feature>
<dbReference type="GeneID" id="94444803"/>
<evidence type="ECO:0000256" key="6">
    <source>
        <dbReference type="ARBA" id="ARBA00022475"/>
    </source>
</evidence>
<dbReference type="EMBL" id="JYIU01000038">
    <property type="protein sequence ID" value="KJL22674.1"/>
    <property type="molecule type" value="Genomic_DNA"/>
</dbReference>
<evidence type="ECO:0000256" key="12">
    <source>
        <dbReference type="ARBA" id="ARBA00022989"/>
    </source>
</evidence>
<evidence type="ECO:0000256" key="14">
    <source>
        <dbReference type="ARBA" id="ARBA00023004"/>
    </source>
</evidence>
<keyword evidence="8 22" id="KW-0812">Transmembrane</keyword>
<evidence type="ECO:0000256" key="20">
    <source>
        <dbReference type="ARBA" id="ARBA00034078"/>
    </source>
</evidence>
<reference evidence="24 25" key="1">
    <citation type="submission" date="2015-02" db="EMBL/GenBank/DDBJ databases">
        <title>Draft genome sequences of ten Microbacterium spp. with emphasis on heavy metal contaminated environments.</title>
        <authorList>
            <person name="Corretto E."/>
        </authorList>
    </citation>
    <scope>NUCLEOTIDE SEQUENCE [LARGE SCALE GENOMIC DNA]</scope>
    <source>
        <strain evidence="24 25">DSM 12966</strain>
    </source>
</reference>
<dbReference type="PANTHER" id="PTHR10134">
    <property type="entry name" value="CYTOCHROME B-C1 COMPLEX SUBUNIT RIESKE, MITOCHONDRIAL"/>
    <property type="match status" value="1"/>
</dbReference>
<dbReference type="Gene3D" id="2.102.10.10">
    <property type="entry name" value="Rieske [2Fe-2S] iron-sulphur domain"/>
    <property type="match status" value="1"/>
</dbReference>
<evidence type="ECO:0000256" key="11">
    <source>
        <dbReference type="ARBA" id="ARBA00022982"/>
    </source>
</evidence>
<feature type="compositionally biased region" description="Basic and acidic residues" evidence="21">
    <location>
        <begin position="35"/>
        <end position="48"/>
    </location>
</feature>
<evidence type="ECO:0000256" key="13">
    <source>
        <dbReference type="ARBA" id="ARBA00023002"/>
    </source>
</evidence>
<evidence type="ECO:0000256" key="22">
    <source>
        <dbReference type="SAM" id="Phobius"/>
    </source>
</evidence>
<keyword evidence="7" id="KW-0679">Respiratory chain</keyword>
<dbReference type="InterPro" id="IPR045603">
    <property type="entry name" value="QcrA_N"/>
</dbReference>
<keyword evidence="9" id="KW-0001">2Fe-2S</keyword>
<keyword evidence="5" id="KW-0813">Transport</keyword>
<keyword evidence="25" id="KW-1185">Reference proteome</keyword>
<sequence length="358" mass="39523">MAHDDDSQALDRAYQPSPGLGVAVSDPVQNPGLPPHRERMTDKDPRTEKTAERTVYTLFYLSLAGSIWAVAAYMLFPIESGALIDIRQNNLFIGLGIALALLSIGIGAIHWSKALMSDKEHIEHRHPTRGKDSTREAVVEAFATANEESGFGRRTMIRNSLFAAIVASIIPGVTLFRGLAPHSTPDDPTAGDPVVLLKQTMWEKGQRLVRDPDGTPIRAADVTIGSAFHVIPEDLADLSHHDGYLEEKAKAIVLMMRLRPEQLTEAEDRKDWSYDGIVAYSKVCTHVGCPVALYEQQTHHLLCPCHQSQFDVTDHAKVIFGPAARPLPQLPITVDDEGYLVARSDFTEPVGPSFWERH</sequence>
<dbReference type="PATRIC" id="fig|104336.4.peg.1388"/>
<keyword evidence="15" id="KW-0411">Iron-sulfur</keyword>
<evidence type="ECO:0000256" key="3">
    <source>
        <dbReference type="ARBA" id="ARBA00010651"/>
    </source>
</evidence>
<dbReference type="RefSeq" id="WP_045253753.1">
    <property type="nucleotide sequence ID" value="NZ_CAKKLS010000019.1"/>
</dbReference>
<evidence type="ECO:0000256" key="9">
    <source>
        <dbReference type="ARBA" id="ARBA00022714"/>
    </source>
</evidence>
<dbReference type="GO" id="GO:0046872">
    <property type="term" value="F:metal ion binding"/>
    <property type="evidence" value="ECO:0007669"/>
    <property type="project" value="UniProtKB-KW"/>
</dbReference>
<dbReference type="InterPro" id="IPR005805">
    <property type="entry name" value="Rieske_Fe-S_prot_C"/>
</dbReference>
<evidence type="ECO:0000313" key="24">
    <source>
        <dbReference type="EMBL" id="KJL22674.1"/>
    </source>
</evidence>
<proteinExistence type="inferred from homology"/>
<evidence type="ECO:0000256" key="8">
    <source>
        <dbReference type="ARBA" id="ARBA00022692"/>
    </source>
</evidence>
<keyword evidence="6" id="KW-1003">Cell membrane</keyword>
<evidence type="ECO:0000256" key="5">
    <source>
        <dbReference type="ARBA" id="ARBA00022448"/>
    </source>
</evidence>
<evidence type="ECO:0000256" key="1">
    <source>
        <dbReference type="ARBA" id="ARBA00002494"/>
    </source>
</evidence>
<evidence type="ECO:0000256" key="17">
    <source>
        <dbReference type="ARBA" id="ARBA00023157"/>
    </source>
</evidence>
<keyword evidence="10" id="KW-0479">Metal-binding</keyword>
<evidence type="ECO:0000256" key="21">
    <source>
        <dbReference type="SAM" id="MobiDB-lite"/>
    </source>
</evidence>
<feature type="region of interest" description="Disordered" evidence="21">
    <location>
        <begin position="1"/>
        <end position="48"/>
    </location>
</feature>
<feature type="domain" description="Rieske" evidence="23">
    <location>
        <begin position="275"/>
        <end position="341"/>
    </location>
</feature>
<keyword evidence="14" id="KW-0408">Iron</keyword>
<evidence type="ECO:0000256" key="2">
    <source>
        <dbReference type="ARBA" id="ARBA00004651"/>
    </source>
</evidence>
<dbReference type="GO" id="GO:0004497">
    <property type="term" value="F:monooxygenase activity"/>
    <property type="evidence" value="ECO:0007669"/>
    <property type="project" value="UniProtKB-ARBA"/>
</dbReference>
<dbReference type="InterPro" id="IPR017941">
    <property type="entry name" value="Rieske_2Fe-2S"/>
</dbReference>
<gene>
    <name evidence="24" type="primary">aioB</name>
    <name evidence="24" type="ORF">RN50_01353</name>
</gene>
<evidence type="ECO:0000259" key="23">
    <source>
        <dbReference type="PROSITE" id="PS51296"/>
    </source>
</evidence>
<keyword evidence="13 24" id="KW-0560">Oxidoreductase</keyword>
<dbReference type="InterPro" id="IPR014349">
    <property type="entry name" value="Rieske_Fe-S_prot"/>
</dbReference>
<comment type="caution">
    <text evidence="24">The sequence shown here is derived from an EMBL/GenBank/DDBJ whole genome shotgun (WGS) entry which is preliminary data.</text>
</comment>
<evidence type="ECO:0000256" key="4">
    <source>
        <dbReference type="ARBA" id="ARBA00015816"/>
    </source>
</evidence>
<keyword evidence="16 22" id="KW-0472">Membrane</keyword>
<accession>A0A0F0KQF6</accession>
<keyword evidence="12 22" id="KW-1133">Transmembrane helix</keyword>
<keyword evidence="17" id="KW-1015">Disulfide bond</keyword>
<comment type="function">
    <text evidence="1">Iron-sulfur subunit of the cytochrome bc1 complex, an essential component of the respiratory electron transport chain required for ATP synthesis. The bc1 complex catalyzes the oxidation of menaquinol and the reduction of cytochrome c in the respiratory chain. The bc1 complex operates through a Q-cycle mechanism that couples electron transfer to generation of the proton gradient that drives ATP synthesis.</text>
</comment>
<protein>
    <recommendedName>
        <fullName evidence="4">Cytochrome bc1 complex Rieske iron-sulfur subunit</fullName>
    </recommendedName>
    <alternativeName>
        <fullName evidence="18">Cytochrome bc1 reductase complex subunit QcrA</fullName>
    </alternativeName>
    <alternativeName>
        <fullName evidence="19">Rieske iron-sulfur protein</fullName>
    </alternativeName>
</protein>
<dbReference type="CDD" id="cd03467">
    <property type="entry name" value="Rieske"/>
    <property type="match status" value="1"/>
</dbReference>
<evidence type="ECO:0000256" key="7">
    <source>
        <dbReference type="ARBA" id="ARBA00022660"/>
    </source>
</evidence>
<dbReference type="SUPFAM" id="SSF50022">
    <property type="entry name" value="ISP domain"/>
    <property type="match status" value="1"/>
</dbReference>
<dbReference type="PROSITE" id="PS51296">
    <property type="entry name" value="RIESKE"/>
    <property type="match status" value="1"/>
</dbReference>